<keyword evidence="6 7" id="KW-0539">Nucleus</keyword>
<dbReference type="GO" id="GO:0006362">
    <property type="term" value="P:transcription elongation by RNA polymerase I"/>
    <property type="evidence" value="ECO:0007669"/>
    <property type="project" value="UniProtKB-ARBA"/>
</dbReference>
<dbReference type="GO" id="GO:0006361">
    <property type="term" value="P:transcription initiation at RNA polymerase I promoter"/>
    <property type="evidence" value="ECO:0007669"/>
    <property type="project" value="UniProtKB-ARBA"/>
</dbReference>
<evidence type="ECO:0000256" key="8">
    <source>
        <dbReference type="SAM" id="MobiDB-lite"/>
    </source>
</evidence>
<dbReference type="PANTHER" id="PTHR12709">
    <property type="entry name" value="DNA-DIRECTED RNA POLYMERASE II, III"/>
    <property type="match status" value="1"/>
</dbReference>
<dbReference type="Proteomes" id="UP000800096">
    <property type="component" value="Unassembled WGS sequence"/>
</dbReference>
<protein>
    <recommendedName>
        <fullName evidence="7">DNA-directed RNA polymerase subunit</fullName>
    </recommendedName>
</protein>
<gene>
    <name evidence="11" type="ORF">BDU57DRAFT_518204</name>
</gene>
<evidence type="ECO:0000259" key="9">
    <source>
        <dbReference type="Pfam" id="PF03876"/>
    </source>
</evidence>
<evidence type="ECO:0000256" key="1">
    <source>
        <dbReference type="ARBA" id="ARBA00004604"/>
    </source>
</evidence>
<evidence type="ECO:0000313" key="12">
    <source>
        <dbReference type="Proteomes" id="UP000800096"/>
    </source>
</evidence>
<evidence type="ECO:0000256" key="6">
    <source>
        <dbReference type="ARBA" id="ARBA00023242"/>
    </source>
</evidence>
<dbReference type="GO" id="GO:0005736">
    <property type="term" value="C:RNA polymerase I complex"/>
    <property type="evidence" value="ECO:0007669"/>
    <property type="project" value="TreeGrafter"/>
</dbReference>
<dbReference type="PANTHER" id="PTHR12709:SF5">
    <property type="entry name" value="DNA-DIRECTED RNA POLYMERASE I SUBUNIT RPA43"/>
    <property type="match status" value="1"/>
</dbReference>
<evidence type="ECO:0000256" key="5">
    <source>
        <dbReference type="ARBA" id="ARBA00023163"/>
    </source>
</evidence>
<evidence type="ECO:0000256" key="2">
    <source>
        <dbReference type="ARBA" id="ARBA00005930"/>
    </source>
</evidence>
<sequence length="240" mass="26661">MAPLPAQTDEHSLLHIERISQYVSLSPSSLSNPLPAICASVFSPLLLSYLPAARGIVLSYSDVELSSSPPGNSTRSPTDSLLLRHVDEYTAPYLWATASLLVLRPVANQWVKGFVTHQSKTHVTLSHLNTFPVSVTKNYFPSDWTWHGEVVGRVKKGWDGRLSDEGGWWVDGNGEKVQGELRVRIRDFDGRMDGRGRGKEFLRIEGSLITVDEEKRRTQGKGKKSANGVLKTPREIVDVE</sequence>
<dbReference type="AlphaFoldDB" id="A0A6A5QIV1"/>
<feature type="domain" description="RPA43 OB" evidence="10">
    <location>
        <begin position="105"/>
        <end position="209"/>
    </location>
</feature>
<dbReference type="Pfam" id="PF03876">
    <property type="entry name" value="SHS2_Rpb7-N"/>
    <property type="match status" value="1"/>
</dbReference>
<dbReference type="InterPro" id="IPR036898">
    <property type="entry name" value="RNA_pol_Rpb7-like_N_sf"/>
</dbReference>
<keyword evidence="3 7" id="KW-0240">DNA-directed RNA polymerase</keyword>
<evidence type="ECO:0000256" key="7">
    <source>
        <dbReference type="RuleBase" id="RU369086"/>
    </source>
</evidence>
<dbReference type="Gene3D" id="2.40.50.1060">
    <property type="match status" value="1"/>
</dbReference>
<organism evidence="11 12">
    <name type="scientific">Ampelomyces quisqualis</name>
    <name type="common">Powdery mildew agent</name>
    <dbReference type="NCBI Taxonomy" id="50730"/>
    <lineage>
        <taxon>Eukaryota</taxon>
        <taxon>Fungi</taxon>
        <taxon>Dikarya</taxon>
        <taxon>Ascomycota</taxon>
        <taxon>Pezizomycotina</taxon>
        <taxon>Dothideomycetes</taxon>
        <taxon>Pleosporomycetidae</taxon>
        <taxon>Pleosporales</taxon>
        <taxon>Pleosporineae</taxon>
        <taxon>Phaeosphaeriaceae</taxon>
        <taxon>Ampelomyces</taxon>
    </lineage>
</organism>
<keyword evidence="4" id="KW-0597">Phosphoprotein</keyword>
<reference evidence="11" key="1">
    <citation type="journal article" date="2020" name="Stud. Mycol.">
        <title>101 Dothideomycetes genomes: a test case for predicting lifestyles and emergence of pathogens.</title>
        <authorList>
            <person name="Haridas S."/>
            <person name="Albert R."/>
            <person name="Binder M."/>
            <person name="Bloem J."/>
            <person name="Labutti K."/>
            <person name="Salamov A."/>
            <person name="Andreopoulos B."/>
            <person name="Baker S."/>
            <person name="Barry K."/>
            <person name="Bills G."/>
            <person name="Bluhm B."/>
            <person name="Cannon C."/>
            <person name="Castanera R."/>
            <person name="Culley D."/>
            <person name="Daum C."/>
            <person name="Ezra D."/>
            <person name="Gonzalez J."/>
            <person name="Henrissat B."/>
            <person name="Kuo A."/>
            <person name="Liang C."/>
            <person name="Lipzen A."/>
            <person name="Lutzoni F."/>
            <person name="Magnuson J."/>
            <person name="Mondo S."/>
            <person name="Nolan M."/>
            <person name="Ohm R."/>
            <person name="Pangilinan J."/>
            <person name="Park H.-J."/>
            <person name="Ramirez L."/>
            <person name="Alfaro M."/>
            <person name="Sun H."/>
            <person name="Tritt A."/>
            <person name="Yoshinaga Y."/>
            <person name="Zwiers L.-H."/>
            <person name="Turgeon B."/>
            <person name="Goodwin S."/>
            <person name="Spatafora J."/>
            <person name="Crous P."/>
            <person name="Grigoriev I."/>
        </authorList>
    </citation>
    <scope>NUCLEOTIDE SEQUENCE</scope>
    <source>
        <strain evidence="11">HMLAC05119</strain>
    </source>
</reference>
<feature type="domain" description="RNA polymerase Rpb7-like N-terminal" evidence="9">
    <location>
        <begin position="21"/>
        <end position="67"/>
    </location>
</feature>
<keyword evidence="5 7" id="KW-0804">Transcription</keyword>
<keyword evidence="12" id="KW-1185">Reference proteome</keyword>
<comment type="function">
    <text evidence="7">DNA-dependent RNA polymerase which catalyzes the transcription of DNA into RNA using the four ribonucleoside triphosphates as substrates.</text>
</comment>
<name>A0A6A5QIV1_AMPQU</name>
<dbReference type="InterPro" id="IPR005576">
    <property type="entry name" value="Rpb7-like_N"/>
</dbReference>
<evidence type="ECO:0000259" key="10">
    <source>
        <dbReference type="Pfam" id="PF17875"/>
    </source>
</evidence>
<dbReference type="OrthoDB" id="10250504at2759"/>
<dbReference type="InterPro" id="IPR041178">
    <property type="entry name" value="RPA43_OB"/>
</dbReference>
<proteinExistence type="inferred from homology"/>
<accession>A0A6A5QIV1</accession>
<comment type="similarity">
    <text evidence="2">Belongs to the eukaryotic RPA43 RNA polymerase subunit family.</text>
</comment>
<feature type="region of interest" description="Disordered" evidence="8">
    <location>
        <begin position="215"/>
        <end position="240"/>
    </location>
</feature>
<dbReference type="Gene3D" id="3.30.1490.120">
    <property type="entry name" value="RNA polymerase Rpb7-like, N-terminal domain"/>
    <property type="match status" value="1"/>
</dbReference>
<dbReference type="EMBL" id="ML979136">
    <property type="protein sequence ID" value="KAF1915302.1"/>
    <property type="molecule type" value="Genomic_DNA"/>
</dbReference>
<evidence type="ECO:0000313" key="11">
    <source>
        <dbReference type="EMBL" id="KAF1915302.1"/>
    </source>
</evidence>
<evidence type="ECO:0000256" key="4">
    <source>
        <dbReference type="ARBA" id="ARBA00022553"/>
    </source>
</evidence>
<evidence type="ECO:0000256" key="3">
    <source>
        <dbReference type="ARBA" id="ARBA00022478"/>
    </source>
</evidence>
<dbReference type="InterPro" id="IPR045113">
    <property type="entry name" value="Rpb7-like"/>
</dbReference>
<dbReference type="FunFam" id="3.30.1490.120:FF:000004">
    <property type="entry name" value="RNA polymerase I subunit Rpa43"/>
    <property type="match status" value="1"/>
</dbReference>
<dbReference type="Pfam" id="PF17875">
    <property type="entry name" value="RPA43_OB"/>
    <property type="match status" value="1"/>
</dbReference>
<comment type="subcellular location">
    <subcellularLocation>
        <location evidence="1">Nucleus</location>
        <location evidence="1">Nucleolus</location>
    </subcellularLocation>
</comment>